<protein>
    <submittedName>
        <fullName evidence="1">Uncharacterized protein</fullName>
    </submittedName>
</protein>
<dbReference type="Proteomes" id="UP000318081">
    <property type="component" value="Chromosome"/>
</dbReference>
<proteinExistence type="predicted"/>
<organism evidence="1 2">
    <name type="scientific">Stieleria magnilauensis</name>
    <dbReference type="NCBI Taxonomy" id="2527963"/>
    <lineage>
        <taxon>Bacteria</taxon>
        <taxon>Pseudomonadati</taxon>
        <taxon>Planctomycetota</taxon>
        <taxon>Planctomycetia</taxon>
        <taxon>Pirellulales</taxon>
        <taxon>Pirellulaceae</taxon>
        <taxon>Stieleria</taxon>
    </lineage>
</organism>
<keyword evidence="2" id="KW-1185">Reference proteome</keyword>
<gene>
    <name evidence="1" type="ORF">TBK1r_11900</name>
</gene>
<accession>A0ABX5XJV7</accession>
<sequence>MRISMLATVCLFSAICCVGYSQHTTQKTATTGAPAKLFIGQSLADSKKALSDRQVKFGEGGFAFAKGNPDEGNLVVTIDNNHTYACVYYSKSQSVITKLDMVFFPSRRHGKAAESWLPATELQLNDDRSYCVTFAAPLIDDELREMKLGRPASQLPSLAK</sequence>
<evidence type="ECO:0000313" key="2">
    <source>
        <dbReference type="Proteomes" id="UP000318081"/>
    </source>
</evidence>
<name>A0ABX5XJV7_9BACT</name>
<reference evidence="1 2" key="1">
    <citation type="submission" date="2019-02" db="EMBL/GenBank/DDBJ databases">
        <title>Deep-cultivation of Planctomycetes and their phenomic and genomic characterization uncovers novel biology.</title>
        <authorList>
            <person name="Wiegand S."/>
            <person name="Jogler M."/>
            <person name="Boedeker C."/>
            <person name="Pinto D."/>
            <person name="Vollmers J."/>
            <person name="Rivas-Marin E."/>
            <person name="Kohn T."/>
            <person name="Peeters S.H."/>
            <person name="Heuer A."/>
            <person name="Rast P."/>
            <person name="Oberbeckmann S."/>
            <person name="Bunk B."/>
            <person name="Jeske O."/>
            <person name="Meyerdierks A."/>
            <person name="Storesund J.E."/>
            <person name="Kallscheuer N."/>
            <person name="Luecker S."/>
            <person name="Lage O.M."/>
            <person name="Pohl T."/>
            <person name="Merkel B.J."/>
            <person name="Hornburger P."/>
            <person name="Mueller R.-W."/>
            <person name="Bruemmer F."/>
            <person name="Labrenz M."/>
            <person name="Spormann A.M."/>
            <person name="Op den Camp H."/>
            <person name="Overmann J."/>
            <person name="Amann R."/>
            <person name="Jetten M.S.M."/>
            <person name="Mascher T."/>
            <person name="Medema M.H."/>
            <person name="Devos D.P."/>
            <person name="Kaster A.-K."/>
            <person name="Ovreas L."/>
            <person name="Rohde M."/>
            <person name="Galperin M.Y."/>
            <person name="Jogler C."/>
        </authorList>
    </citation>
    <scope>NUCLEOTIDE SEQUENCE [LARGE SCALE GENOMIC DNA]</scope>
    <source>
        <strain evidence="1 2">TBK1r</strain>
    </source>
</reference>
<dbReference type="EMBL" id="CP036432">
    <property type="protein sequence ID" value="QDV82263.1"/>
    <property type="molecule type" value="Genomic_DNA"/>
</dbReference>
<dbReference type="RefSeq" id="WP_145208027.1">
    <property type="nucleotide sequence ID" value="NZ_CP036432.1"/>
</dbReference>
<evidence type="ECO:0000313" key="1">
    <source>
        <dbReference type="EMBL" id="QDV82263.1"/>
    </source>
</evidence>